<reference evidence="1 2" key="1">
    <citation type="journal article" date="2005" name="Science">
        <title>Comparative genomics of trypanosomatid parasitic protozoa.</title>
        <authorList>
            <person name="El-Sayed N.M."/>
            <person name="Myler P.J."/>
            <person name="Blandin G."/>
            <person name="Berriman M."/>
            <person name="Crabtree J."/>
            <person name="Aggarwal G."/>
            <person name="Caler E."/>
            <person name="Renauld H."/>
            <person name="Worthey E.A."/>
            <person name="Hertz-Fowler C."/>
            <person name="Ghedin E."/>
            <person name="Peacock C."/>
            <person name="Bartholomeu D.C."/>
            <person name="Haas B.J."/>
            <person name="Tran A.N."/>
            <person name="Wortman J.R."/>
            <person name="Alsmark U.C."/>
            <person name="Angiuoli S."/>
            <person name="Anupama A."/>
            <person name="Badger J."/>
            <person name="Bringaud F."/>
            <person name="Cadag E."/>
            <person name="Carlton J.M."/>
            <person name="Cerqueira G.C."/>
            <person name="Creasy T."/>
            <person name="Delcher A.L."/>
            <person name="Djikeng A."/>
            <person name="Embley T.M."/>
            <person name="Hauser C."/>
            <person name="Ivens A.C."/>
            <person name="Kummerfeld S.K."/>
            <person name="Pereira-Leal J.B."/>
            <person name="Nilsson D."/>
            <person name="Peterson J."/>
            <person name="Salzberg S.L."/>
            <person name="Shallom J."/>
            <person name="Silva J.C."/>
            <person name="Sundaram J."/>
            <person name="Westenberger S."/>
            <person name="White O."/>
            <person name="Melville S.E."/>
            <person name="Donelson J.E."/>
            <person name="Andersson B."/>
            <person name="Stuart K.D."/>
            <person name="Hall N."/>
        </authorList>
    </citation>
    <scope>NUCLEOTIDE SEQUENCE [LARGE SCALE GENOMIC DNA]</scope>
    <source>
        <strain evidence="1 2">927/4 GUTat10.1</strain>
    </source>
</reference>
<dbReference type="OrthoDB" id="1910009at2759"/>
<dbReference type="GeneID" id="3664005"/>
<dbReference type="GO" id="GO:0005788">
    <property type="term" value="C:endoplasmic reticulum lumen"/>
    <property type="evidence" value="ECO:0000318"/>
    <property type="project" value="GO_Central"/>
</dbReference>
<dbReference type="InParanoid" id="Q387A8"/>
<dbReference type="EMBL" id="CH464491">
    <property type="protein sequence ID" value="EAN79123.1"/>
    <property type="molecule type" value="Genomic_DNA"/>
</dbReference>
<proteinExistence type="predicted"/>
<evidence type="ECO:0000313" key="2">
    <source>
        <dbReference type="Proteomes" id="UP000008524"/>
    </source>
</evidence>
<dbReference type="PANTHER" id="PTHR13077">
    <property type="entry name" value="SELENOPROTEIN F"/>
    <property type="match status" value="1"/>
</dbReference>
<organism evidence="1 2">
    <name type="scientific">Trypanosoma brucei brucei (strain 927/4 GUTat10.1)</name>
    <dbReference type="NCBI Taxonomy" id="185431"/>
    <lineage>
        <taxon>Eukaryota</taxon>
        <taxon>Discoba</taxon>
        <taxon>Euglenozoa</taxon>
        <taxon>Kinetoplastea</taxon>
        <taxon>Metakinetoplastina</taxon>
        <taxon>Trypanosomatida</taxon>
        <taxon>Trypanosomatidae</taxon>
        <taxon>Trypanosoma</taxon>
    </lineage>
</organism>
<dbReference type="PaxDb" id="5691-EAN79123"/>
<dbReference type="GO" id="GO:0005737">
    <property type="term" value="C:cytoplasm"/>
    <property type="evidence" value="ECO:0000314"/>
    <property type="project" value="GeneDB"/>
</dbReference>
<protein>
    <recommendedName>
        <fullName evidence="3">Selenoprotein F/M domain-containing protein</fullName>
    </recommendedName>
</protein>
<dbReference type="PANTHER" id="PTHR13077:SF6">
    <property type="entry name" value="SELENOPROTEIN F"/>
    <property type="match status" value="1"/>
</dbReference>
<sequence length="217" mass="24837">MSSASCYLPFVACFLSRFARFPPHLFNLLCCWTPFTILRIISHNNKKEDMMCNSFVALLVSLALSRGSFADVDVGDSKGRPADECRLLGFDKPSVRCRHCTLLKQHTTNFTLYEECLACCVDEKVPQLLWYATARLVVKSKSRDEPDREVDKFLAKYRNKFGNRLQVVNSAIGQPTHLIMVGERGTRDAQWVVEDWSVSSLHDYLVRAFNMETEELL</sequence>
<dbReference type="InterPro" id="IPR039992">
    <property type="entry name" value="Sep15_SelM"/>
</dbReference>
<dbReference type="GO" id="GO:0016491">
    <property type="term" value="F:oxidoreductase activity"/>
    <property type="evidence" value="ECO:0000318"/>
    <property type="project" value="GO_Central"/>
</dbReference>
<evidence type="ECO:0008006" key="3">
    <source>
        <dbReference type="Google" id="ProtNLM"/>
    </source>
</evidence>
<dbReference type="RefSeq" id="XP_828235.1">
    <property type="nucleotide sequence ID" value="XM_823142.1"/>
</dbReference>
<dbReference type="KEGG" id="tbr:Tb11.47.0005"/>
<dbReference type="STRING" id="185431.Q387A8"/>
<gene>
    <name evidence="1" type="ORF">Tb11.47.0005</name>
</gene>
<name>Q387A8_TRYB2</name>
<dbReference type="Proteomes" id="UP000008524">
    <property type="component" value="Chromosome 11"/>
</dbReference>
<dbReference type="AlphaFoldDB" id="Q387A8"/>
<accession>Q387A8</accession>
<keyword evidence="2" id="KW-1185">Reference proteome</keyword>
<reference evidence="1 2" key="2">
    <citation type="journal article" date="2005" name="Science">
        <title>The genome of the African trypanosome Trypanosoma brucei.</title>
        <authorList>
            <person name="Berriman M."/>
            <person name="Ghedin E."/>
            <person name="Hertz-Fowler C."/>
            <person name="Blandin G."/>
            <person name="Renauld H."/>
            <person name="Bartholomeu D.C."/>
            <person name="Lennard N.J."/>
            <person name="Caler E."/>
            <person name="Hamlin N.E."/>
            <person name="Haas B."/>
            <person name="Bohme U."/>
            <person name="Hannick L."/>
            <person name="Aslett M.A."/>
            <person name="Shallom J."/>
            <person name="Marcello L."/>
            <person name="Hou L."/>
            <person name="Wickstead B."/>
            <person name="Alsmark U.C."/>
            <person name="Arrowsmith C."/>
            <person name="Atkin R.J."/>
            <person name="Barron A.J."/>
            <person name="Bringaud F."/>
            <person name="Brooks K."/>
            <person name="Carrington M."/>
            <person name="Cherevach I."/>
            <person name="Chillingworth T.J."/>
            <person name="Churcher C."/>
            <person name="Clark L.N."/>
            <person name="Corton C.H."/>
            <person name="Cronin A."/>
            <person name="Davies R.M."/>
            <person name="Doggett J."/>
            <person name="Djikeng A."/>
            <person name="Feldblyum T."/>
            <person name="Field M.C."/>
            <person name="Fraser A."/>
            <person name="Goodhead I."/>
            <person name="Hance Z."/>
            <person name="Harper D."/>
            <person name="Harris B.R."/>
            <person name="Hauser H."/>
            <person name="Hostetler J."/>
            <person name="Ivens A."/>
            <person name="Jagels K."/>
            <person name="Johnson D."/>
            <person name="Johnson J."/>
            <person name="Jones K."/>
            <person name="Kerhornou A.X."/>
            <person name="Koo H."/>
            <person name="Larke N."/>
            <person name="Landfear S."/>
            <person name="Larkin C."/>
            <person name="Leech V."/>
            <person name="Line A."/>
            <person name="Lord A."/>
            <person name="Macleod A."/>
            <person name="Mooney P.J."/>
            <person name="Moule S."/>
            <person name="Martin D.M."/>
            <person name="Morgan G.W."/>
            <person name="Mungall K."/>
            <person name="Norbertczak H."/>
            <person name="Ormond D."/>
            <person name="Pai G."/>
            <person name="Peacock C.S."/>
            <person name="Peterson J."/>
            <person name="Quail M.A."/>
            <person name="Rabbinowitsch E."/>
            <person name="Rajandream M.A."/>
            <person name="Reitter C."/>
            <person name="Salzberg S.L."/>
            <person name="Sanders M."/>
            <person name="Schobel S."/>
            <person name="Sharp S."/>
            <person name="Simmonds M."/>
            <person name="Simpson A.J."/>
            <person name="Tallon L."/>
            <person name="Turner C.M."/>
            <person name="Tait A."/>
            <person name="Tivey A.R."/>
            <person name="Van Aken S."/>
            <person name="Walker D."/>
            <person name="Wanless D."/>
            <person name="Wang S."/>
            <person name="White B."/>
            <person name="White O."/>
            <person name="Whitehead S."/>
            <person name="Woodward J."/>
            <person name="Wortman J."/>
            <person name="Adams M.D."/>
            <person name="Embley T.M."/>
            <person name="Gull K."/>
            <person name="Ullu E."/>
            <person name="Barry J.D."/>
            <person name="Fairlamb A.H."/>
            <person name="Opperdoes F."/>
            <person name="Barrell B.G."/>
            <person name="Donelson J.E."/>
            <person name="Hall N."/>
            <person name="Fraser C.M."/>
            <person name="Melville S.E."/>
            <person name="El-Sayed N.M."/>
        </authorList>
    </citation>
    <scope>NUCLEOTIDE SEQUENCE [LARGE SCALE GENOMIC DNA]</scope>
    <source>
        <strain evidence="1 2">927/4 GUTat10.1</strain>
    </source>
</reference>
<evidence type="ECO:0000313" key="1">
    <source>
        <dbReference type="EMBL" id="EAN79123.1"/>
    </source>
</evidence>